<name>A0A8J7WB82_9EURY</name>
<proteinExistence type="predicted"/>
<gene>
    <name evidence="1" type="ORF">RJ53_08610</name>
</gene>
<dbReference type="RefSeq" id="WP_211531256.1">
    <property type="nucleotide sequence ID" value="NZ_JWHL01000014.1"/>
</dbReference>
<accession>A0A8J7WB82</accession>
<dbReference type="Proteomes" id="UP000730161">
    <property type="component" value="Unassembled WGS sequence"/>
</dbReference>
<dbReference type="OrthoDB" id="80177at2157"/>
<reference evidence="1" key="1">
    <citation type="submission" date="2014-12" db="EMBL/GenBank/DDBJ databases">
        <authorList>
            <person name="Huang H.-H."/>
            <person name="Chen S.-C."/>
            <person name="Lai M.-C."/>
        </authorList>
    </citation>
    <scope>NUCLEOTIDE SEQUENCE</scope>
    <source>
        <strain evidence="1">K1F9705b</strain>
    </source>
</reference>
<comment type="caution">
    <text evidence="1">The sequence shown here is derived from an EMBL/GenBank/DDBJ whole genome shotgun (WGS) entry which is preliminary data.</text>
</comment>
<protein>
    <submittedName>
        <fullName evidence="1">Uncharacterized protein</fullName>
    </submittedName>
</protein>
<dbReference type="AlphaFoldDB" id="A0A8J7WB82"/>
<keyword evidence="2" id="KW-1185">Reference proteome</keyword>
<evidence type="ECO:0000313" key="2">
    <source>
        <dbReference type="Proteomes" id="UP000730161"/>
    </source>
</evidence>
<sequence length="159" mass="17498">MILTPGDRAVLIRGHTSFLIVARAGRRFPLIIDTFDDEFVQGIMPDDIIAVSAPEGGFVRPAQYLLDLVRLYDQPLLVLPKEHPGSKRLRYLLSAGPEIHLSCGIIRGTHPEQHLLCSGEDLSGGVLSGKDGVIFVENLSGVKSWSYLPNEPLETEQQL</sequence>
<evidence type="ECO:0000313" key="1">
    <source>
        <dbReference type="EMBL" id="MBR1369543.1"/>
    </source>
</evidence>
<dbReference type="EMBL" id="JWHL01000014">
    <property type="protein sequence ID" value="MBR1369543.1"/>
    <property type="molecule type" value="Genomic_DNA"/>
</dbReference>
<organism evidence="1 2">
    <name type="scientific">Methanocalculus chunghsingensis</name>
    <dbReference type="NCBI Taxonomy" id="156457"/>
    <lineage>
        <taxon>Archaea</taxon>
        <taxon>Methanobacteriati</taxon>
        <taxon>Methanobacteriota</taxon>
        <taxon>Stenosarchaea group</taxon>
        <taxon>Methanomicrobia</taxon>
        <taxon>Methanomicrobiales</taxon>
        <taxon>Methanocalculaceae</taxon>
        <taxon>Methanocalculus</taxon>
    </lineage>
</organism>